<accession>A0A914VWZ1</accession>
<protein>
    <submittedName>
        <fullName evidence="4">Chondroitin proteoglycan 4 domain-containing protein</fullName>
    </submittedName>
</protein>
<keyword evidence="3" id="KW-1185">Reference proteome</keyword>
<dbReference type="Pfam" id="PF15481">
    <property type="entry name" value="CPG4"/>
    <property type="match status" value="1"/>
</dbReference>
<evidence type="ECO:0000313" key="4">
    <source>
        <dbReference type="WBParaSite" id="PSAMB.scaffold255size60990.g3926.t1"/>
    </source>
</evidence>
<dbReference type="Proteomes" id="UP000887566">
    <property type="component" value="Unplaced"/>
</dbReference>
<evidence type="ECO:0000259" key="2">
    <source>
        <dbReference type="Pfam" id="PF15481"/>
    </source>
</evidence>
<reference evidence="4" key="1">
    <citation type="submission" date="2022-11" db="UniProtKB">
        <authorList>
            <consortium name="WormBaseParasite"/>
        </authorList>
    </citation>
    <scope>IDENTIFICATION</scope>
</reference>
<feature type="compositionally biased region" description="Acidic residues" evidence="1">
    <location>
        <begin position="191"/>
        <end position="200"/>
    </location>
</feature>
<feature type="domain" description="Chondroitin proteoglycan 4" evidence="2">
    <location>
        <begin position="412"/>
        <end position="501"/>
    </location>
</feature>
<sequence>MAEHVKNAHCGEKQVYDDFLSDPNTTAVFERVGSRCFGGEFKSVKLPVNKSVRAENAPDKEVMDAELSSKVSPKRGRKSTVLKRRHLSLPDEEKCISHKVKRTRKTDFGPVSVIKTTEAEILQNSCVEMKRNWTPKVVFQMHTRSKSYAHPSTSRLNKSNRLVIEKLEDRKVDESALVPMKNSDASRPVIENEDDQESDDASPSPELGGAFELPNTDSPSRLRERFGTRADVSLTEKTIDATVENGQTLIKNETVPSKVDHIEQMIITPDADSVYESVDQEEGGGESTLWSSSSAPTAAVRAIPKQAHSCQITVVISEKQAMTICKQVQIIPEDEPAIEDTDITDEIFKQVHAMPLSRASCRRRAKKSISCVVTRPEESVKGNFDVNEPTKTIGCDRKGQVSKIIDTDKMSSCLQKCLKDVLELPRDLYYQIENLDTVCDTYEDSSSCVKDCNAADQESFNKITTYHRLNCVEFRDDLEKHSECLKVAAQDIDNECKEQCTTIDDAMKSEQTAKKADATDNNSNLKQMDAVCSSIKCSTVCSYKLLSNKCPQAKDVLLRLNLRQADESRKGIPYDEFVHLPENCLAIFDAKRMNTALNGKEDL</sequence>
<organism evidence="3 4">
    <name type="scientific">Plectus sambesii</name>
    <dbReference type="NCBI Taxonomy" id="2011161"/>
    <lineage>
        <taxon>Eukaryota</taxon>
        <taxon>Metazoa</taxon>
        <taxon>Ecdysozoa</taxon>
        <taxon>Nematoda</taxon>
        <taxon>Chromadorea</taxon>
        <taxon>Plectida</taxon>
        <taxon>Plectina</taxon>
        <taxon>Plectoidea</taxon>
        <taxon>Plectidae</taxon>
        <taxon>Plectus</taxon>
    </lineage>
</organism>
<feature type="region of interest" description="Disordered" evidence="1">
    <location>
        <begin position="175"/>
        <end position="223"/>
    </location>
</feature>
<evidence type="ECO:0000313" key="3">
    <source>
        <dbReference type="Proteomes" id="UP000887566"/>
    </source>
</evidence>
<evidence type="ECO:0000256" key="1">
    <source>
        <dbReference type="SAM" id="MobiDB-lite"/>
    </source>
</evidence>
<name>A0A914VWZ1_9BILA</name>
<dbReference type="WBParaSite" id="PSAMB.scaffold255size60990.g3926.t1">
    <property type="protein sequence ID" value="PSAMB.scaffold255size60990.g3926.t1"/>
    <property type="gene ID" value="PSAMB.scaffold255size60990.g3926"/>
</dbReference>
<proteinExistence type="predicted"/>
<dbReference type="InterPro" id="IPR029153">
    <property type="entry name" value="CPG4"/>
</dbReference>
<dbReference type="AlphaFoldDB" id="A0A914VWZ1"/>